<dbReference type="Proteomes" id="UP000182769">
    <property type="component" value="Unassembled WGS sequence"/>
</dbReference>
<proteinExistence type="predicted"/>
<evidence type="ECO:0000313" key="2">
    <source>
        <dbReference type="Proteomes" id="UP000182769"/>
    </source>
</evidence>
<protein>
    <submittedName>
        <fullName evidence="1">Uncharacterized protein</fullName>
    </submittedName>
</protein>
<accession>A0A0K6IKP7</accession>
<gene>
    <name evidence="1" type="ORF">Ga0061065_10477</name>
</gene>
<sequence>MKKTVYVSEDCQNNPVKFLAAVTDLENLLPQLNQRDDAE</sequence>
<evidence type="ECO:0000313" key="1">
    <source>
        <dbReference type="EMBL" id="CUB03646.1"/>
    </source>
</evidence>
<organism evidence="1 2">
    <name type="scientific">Marinomonas fungiae</name>
    <dbReference type="NCBI Taxonomy" id="1137284"/>
    <lineage>
        <taxon>Bacteria</taxon>
        <taxon>Pseudomonadati</taxon>
        <taxon>Pseudomonadota</taxon>
        <taxon>Gammaproteobacteria</taxon>
        <taxon>Oceanospirillales</taxon>
        <taxon>Oceanospirillaceae</taxon>
        <taxon>Marinomonas</taxon>
    </lineage>
</organism>
<dbReference type="AlphaFoldDB" id="A0A0K6IKP7"/>
<reference evidence="2" key="1">
    <citation type="submission" date="2015-08" db="EMBL/GenBank/DDBJ databases">
        <authorList>
            <person name="Varghese N."/>
        </authorList>
    </citation>
    <scope>NUCLEOTIDE SEQUENCE [LARGE SCALE GENOMIC DNA]</scope>
    <source>
        <strain evidence="2">JCM 18476</strain>
    </source>
</reference>
<name>A0A0K6IKP7_9GAMM</name>
<dbReference type="STRING" id="1137284.GCA_001418205_01497"/>
<dbReference type="EMBL" id="CYHG01000004">
    <property type="protein sequence ID" value="CUB03646.1"/>
    <property type="molecule type" value="Genomic_DNA"/>
</dbReference>
<keyword evidence="2" id="KW-1185">Reference proteome</keyword>